<evidence type="ECO:0000256" key="1">
    <source>
        <dbReference type="SAM" id="MobiDB-lite"/>
    </source>
</evidence>
<feature type="compositionally biased region" description="Low complexity" evidence="1">
    <location>
        <begin position="35"/>
        <end position="49"/>
    </location>
</feature>
<feature type="domain" description="Thioredoxin" evidence="3">
    <location>
        <begin position="58"/>
        <end position="190"/>
    </location>
</feature>
<dbReference type="Gene3D" id="3.40.30.10">
    <property type="entry name" value="Glutaredoxin"/>
    <property type="match status" value="1"/>
</dbReference>
<protein>
    <submittedName>
        <fullName evidence="4">Thioredoxin superfamily protein</fullName>
    </submittedName>
</protein>
<reference evidence="4" key="1">
    <citation type="submission" date="2014-05" db="EMBL/GenBank/DDBJ databases">
        <title>The transcriptome of the halophilic microalga Tetraselmis sp. GSL018 isolated from the Great Salt Lake, Utah.</title>
        <authorList>
            <person name="Jinkerson R.E."/>
            <person name="D'Adamo S."/>
            <person name="Posewitz M.C."/>
        </authorList>
    </citation>
    <scope>NUCLEOTIDE SEQUENCE</scope>
    <source>
        <strain evidence="4">GSL018</strain>
    </source>
</reference>
<keyword evidence="2" id="KW-0472">Membrane</keyword>
<gene>
    <name evidence="4" type="ORF">TSPGSL018_26022</name>
</gene>
<evidence type="ECO:0000256" key="2">
    <source>
        <dbReference type="SAM" id="Phobius"/>
    </source>
</evidence>
<dbReference type="EMBL" id="GBEZ01011360">
    <property type="protein sequence ID" value="JAC74418.1"/>
    <property type="molecule type" value="Transcribed_RNA"/>
</dbReference>
<dbReference type="Pfam" id="PF00085">
    <property type="entry name" value="Thioredoxin"/>
    <property type="match status" value="1"/>
</dbReference>
<dbReference type="SUPFAM" id="SSF52833">
    <property type="entry name" value="Thioredoxin-like"/>
    <property type="match status" value="1"/>
</dbReference>
<dbReference type="AlphaFoldDB" id="A0A061RR28"/>
<accession>A0A061RR28</accession>
<dbReference type="InterPro" id="IPR013766">
    <property type="entry name" value="Thioredoxin_domain"/>
</dbReference>
<keyword evidence="2" id="KW-0812">Transmembrane</keyword>
<organism evidence="4">
    <name type="scientific">Tetraselmis sp. GSL018</name>
    <dbReference type="NCBI Taxonomy" id="582737"/>
    <lineage>
        <taxon>Eukaryota</taxon>
        <taxon>Viridiplantae</taxon>
        <taxon>Chlorophyta</taxon>
        <taxon>core chlorophytes</taxon>
        <taxon>Chlorodendrophyceae</taxon>
        <taxon>Chlorodendrales</taxon>
        <taxon>Chlorodendraceae</taxon>
        <taxon>Tetraselmis</taxon>
    </lineage>
</organism>
<feature type="non-terminal residue" evidence="4">
    <location>
        <position position="353"/>
    </location>
</feature>
<keyword evidence="2" id="KW-1133">Transmembrane helix</keyword>
<dbReference type="InterPro" id="IPR036249">
    <property type="entry name" value="Thioredoxin-like_sf"/>
</dbReference>
<proteinExistence type="predicted"/>
<evidence type="ECO:0000313" key="4">
    <source>
        <dbReference type="EMBL" id="JAC74418.1"/>
    </source>
</evidence>
<feature type="region of interest" description="Disordered" evidence="1">
    <location>
        <begin position="1"/>
        <end position="52"/>
    </location>
</feature>
<evidence type="ECO:0000259" key="3">
    <source>
        <dbReference type="PROSITE" id="PS51352"/>
    </source>
</evidence>
<feature type="region of interest" description="Disordered" evidence="1">
    <location>
        <begin position="326"/>
        <end position="353"/>
    </location>
</feature>
<sequence>MEATASNLRELLAGKQASSKLEAESLENEERERSAPASGSAGPVPGSSGCQASAFMTPEQRRKCPDLWASPSSQVGGITVDDCEQMLYDNMHGGLEKDVLLVVYAPWCPFCKDIESSVEQLAAGVRHDSTVSVLKLRGDSAASRLWLRAQLGVESFPAIFGFPKDGGGPLRYIGPRDTTSLLEFMNVHFRTLTIGAKPIRMASAGSLLRGSSPYQPPVLAGTTPTGINWILGLMVTAAVAVVAVAAKLMRRSRSADDAAVEKVKKTCRAEDSGAGSTEAAELDQSILKLLKLLGELLLLRVSVMWGNLACLLRRLARFMSFGWSPAASEGPRSAPGEAQHAKAQGDSSAPEGG</sequence>
<dbReference type="PROSITE" id="PS51352">
    <property type="entry name" value="THIOREDOXIN_2"/>
    <property type="match status" value="1"/>
</dbReference>
<feature type="transmembrane region" description="Helical" evidence="2">
    <location>
        <begin position="226"/>
        <end position="246"/>
    </location>
</feature>
<name>A0A061RR28_9CHLO</name>